<evidence type="ECO:0000256" key="2">
    <source>
        <dbReference type="SAM" id="SignalP"/>
    </source>
</evidence>
<dbReference type="Gene3D" id="3.40.50.1000">
    <property type="entry name" value="HAD superfamily/HAD-like"/>
    <property type="match status" value="1"/>
</dbReference>
<dbReference type="InterPro" id="IPR023214">
    <property type="entry name" value="HAD_sf"/>
</dbReference>
<evidence type="ECO:0000313" key="4">
    <source>
        <dbReference type="Proteomes" id="UP000651977"/>
    </source>
</evidence>
<dbReference type="InterPro" id="IPR022565">
    <property type="entry name" value="DUF2608"/>
</dbReference>
<evidence type="ECO:0008006" key="5">
    <source>
        <dbReference type="Google" id="ProtNLM"/>
    </source>
</evidence>
<sequence>MSSKNYFISAALLVASGMAVASTEVIETSSYADITAKLAQELKQYPVDKTLLVLDIDNTILTSSVDLGGDIWYQWQRGKLDVKPTDEQKVACLFEDSIGLLYELNPQVLTEESVPSLVSQWQKDGYTMFALTSRSPKYRAATERELLSKGIDFDVTALAPQGEETPVYREVTKRELSYSKGVMMTTGMNKGTMLQHILDKTGRSFDKIVFIDDSAKNIKNVDAAYKDSKDVDVSLFHYTRIEEQRKEKFGSVLTQAQADKMAADWAQLNATLNSVFPARDSGKCLSVN</sequence>
<dbReference type="EMBL" id="BMDY01000032">
    <property type="protein sequence ID" value="GGB19868.1"/>
    <property type="molecule type" value="Genomic_DNA"/>
</dbReference>
<dbReference type="RefSeq" id="WP_083481527.1">
    <property type="nucleotide sequence ID" value="NZ_BMDY01000032.1"/>
</dbReference>
<dbReference type="SUPFAM" id="SSF56784">
    <property type="entry name" value="HAD-like"/>
    <property type="match status" value="1"/>
</dbReference>
<feature type="chain" id="PRO_5046378209" description="DUF2608 domain-containing protein" evidence="2">
    <location>
        <begin position="22"/>
        <end position="288"/>
    </location>
</feature>
<dbReference type="Proteomes" id="UP000651977">
    <property type="component" value="Unassembled WGS sequence"/>
</dbReference>
<accession>A0ABQ1I6E1</accession>
<protein>
    <recommendedName>
        <fullName evidence="5">DUF2608 domain-containing protein</fullName>
    </recommendedName>
</protein>
<name>A0ABQ1I6E1_9ALTE</name>
<proteinExistence type="predicted"/>
<feature type="signal peptide" evidence="2">
    <location>
        <begin position="1"/>
        <end position="21"/>
    </location>
</feature>
<organism evidence="3 4">
    <name type="scientific">Agarivorans gilvus</name>
    <dbReference type="NCBI Taxonomy" id="680279"/>
    <lineage>
        <taxon>Bacteria</taxon>
        <taxon>Pseudomonadati</taxon>
        <taxon>Pseudomonadota</taxon>
        <taxon>Gammaproteobacteria</taxon>
        <taxon>Alteromonadales</taxon>
        <taxon>Alteromonadaceae</taxon>
        <taxon>Agarivorans</taxon>
    </lineage>
</organism>
<evidence type="ECO:0000313" key="3">
    <source>
        <dbReference type="EMBL" id="GGB19868.1"/>
    </source>
</evidence>
<dbReference type="InterPro" id="IPR036412">
    <property type="entry name" value="HAD-like_sf"/>
</dbReference>
<evidence type="ECO:0000256" key="1">
    <source>
        <dbReference type="ARBA" id="ARBA00022729"/>
    </source>
</evidence>
<gene>
    <name evidence="3" type="ORF">GCM10007414_36580</name>
</gene>
<keyword evidence="4" id="KW-1185">Reference proteome</keyword>
<dbReference type="Pfam" id="PF11019">
    <property type="entry name" value="DUF2608"/>
    <property type="match status" value="1"/>
</dbReference>
<keyword evidence="1 2" id="KW-0732">Signal</keyword>
<reference evidence="4" key="1">
    <citation type="journal article" date="2019" name="Int. J. Syst. Evol. Microbiol.">
        <title>The Global Catalogue of Microorganisms (GCM) 10K type strain sequencing project: providing services to taxonomists for standard genome sequencing and annotation.</title>
        <authorList>
            <consortium name="The Broad Institute Genomics Platform"/>
            <consortium name="The Broad Institute Genome Sequencing Center for Infectious Disease"/>
            <person name="Wu L."/>
            <person name="Ma J."/>
        </authorList>
    </citation>
    <scope>NUCLEOTIDE SEQUENCE [LARGE SCALE GENOMIC DNA]</scope>
    <source>
        <strain evidence="4">CGMCC 1.10131</strain>
    </source>
</reference>
<comment type="caution">
    <text evidence="3">The sequence shown here is derived from an EMBL/GenBank/DDBJ whole genome shotgun (WGS) entry which is preliminary data.</text>
</comment>